<evidence type="ECO:0000256" key="6">
    <source>
        <dbReference type="RuleBase" id="RU000481"/>
    </source>
</evidence>
<dbReference type="EC" id="2.6.1.-" evidence="6"/>
<evidence type="ECO:0000256" key="5">
    <source>
        <dbReference type="ARBA" id="ARBA00022898"/>
    </source>
</evidence>
<feature type="domain" description="Aminotransferase class I/classII large" evidence="7">
    <location>
        <begin position="19"/>
        <end position="361"/>
    </location>
</feature>
<accession>A0A1F8EXT0</accession>
<dbReference type="SUPFAM" id="SSF53383">
    <property type="entry name" value="PLP-dependent transferases"/>
    <property type="match status" value="1"/>
</dbReference>
<dbReference type="InterPro" id="IPR004839">
    <property type="entry name" value="Aminotransferase_I/II_large"/>
</dbReference>
<evidence type="ECO:0000256" key="4">
    <source>
        <dbReference type="ARBA" id="ARBA00022679"/>
    </source>
</evidence>
<comment type="cofactor">
    <cofactor evidence="1 6">
        <name>pyridoxal 5'-phosphate</name>
        <dbReference type="ChEBI" id="CHEBI:597326"/>
    </cofactor>
</comment>
<evidence type="ECO:0000259" key="7">
    <source>
        <dbReference type="Pfam" id="PF00155"/>
    </source>
</evidence>
<dbReference type="Gene3D" id="3.40.640.10">
    <property type="entry name" value="Type I PLP-dependent aspartate aminotransferase-like (Major domain)"/>
    <property type="match status" value="1"/>
</dbReference>
<comment type="similarity">
    <text evidence="2 6">Belongs to the class-I pyridoxal-phosphate-dependent aminotransferase family.</text>
</comment>
<protein>
    <recommendedName>
        <fullName evidence="6">Aminotransferase</fullName>
        <ecNumber evidence="6">2.6.1.-</ecNumber>
    </recommendedName>
</protein>
<reference evidence="8 9" key="1">
    <citation type="journal article" date="2016" name="Nat. Commun.">
        <title>Thousands of microbial genomes shed light on interconnected biogeochemical processes in an aquifer system.</title>
        <authorList>
            <person name="Anantharaman K."/>
            <person name="Brown C.T."/>
            <person name="Hug L.A."/>
            <person name="Sharon I."/>
            <person name="Castelle C.J."/>
            <person name="Probst A.J."/>
            <person name="Thomas B.C."/>
            <person name="Singh A."/>
            <person name="Wilkins M.J."/>
            <person name="Karaoz U."/>
            <person name="Brodie E.L."/>
            <person name="Williams K.H."/>
            <person name="Hubbard S.S."/>
            <person name="Banfield J.F."/>
        </authorList>
    </citation>
    <scope>NUCLEOTIDE SEQUENCE [LARGE SCALE GENOMIC DNA]</scope>
</reference>
<organism evidence="8 9">
    <name type="scientific">Candidatus Yanofskybacteria bacterium RIFCSPHIGHO2_01_FULL_44_17</name>
    <dbReference type="NCBI Taxonomy" id="1802668"/>
    <lineage>
        <taxon>Bacteria</taxon>
        <taxon>Candidatus Yanofskyibacteriota</taxon>
    </lineage>
</organism>
<dbReference type="GO" id="GO:0008483">
    <property type="term" value="F:transaminase activity"/>
    <property type="evidence" value="ECO:0007669"/>
    <property type="project" value="UniProtKB-KW"/>
</dbReference>
<proteinExistence type="inferred from homology"/>
<dbReference type="EMBL" id="MGJI01000006">
    <property type="protein sequence ID" value="OGN05684.1"/>
    <property type="molecule type" value="Genomic_DNA"/>
</dbReference>
<evidence type="ECO:0000256" key="1">
    <source>
        <dbReference type="ARBA" id="ARBA00001933"/>
    </source>
</evidence>
<dbReference type="GO" id="GO:0006520">
    <property type="term" value="P:amino acid metabolic process"/>
    <property type="evidence" value="ECO:0007669"/>
    <property type="project" value="InterPro"/>
</dbReference>
<dbReference type="InterPro" id="IPR015421">
    <property type="entry name" value="PyrdxlP-dep_Trfase_major"/>
</dbReference>
<dbReference type="PANTHER" id="PTHR46383:SF1">
    <property type="entry name" value="ASPARTATE AMINOTRANSFERASE"/>
    <property type="match status" value="1"/>
</dbReference>
<keyword evidence="5" id="KW-0663">Pyridoxal phosphate</keyword>
<dbReference type="InterPro" id="IPR015422">
    <property type="entry name" value="PyrdxlP-dep_Trfase_small"/>
</dbReference>
<evidence type="ECO:0000313" key="8">
    <source>
        <dbReference type="EMBL" id="OGN05684.1"/>
    </source>
</evidence>
<dbReference type="PROSITE" id="PS00105">
    <property type="entry name" value="AA_TRANSFER_CLASS_1"/>
    <property type="match status" value="1"/>
</dbReference>
<keyword evidence="3 6" id="KW-0032">Aminotransferase</keyword>
<comment type="caution">
    <text evidence="8">The sequence shown here is derived from an EMBL/GenBank/DDBJ whole genome shotgun (WGS) entry which is preliminary data.</text>
</comment>
<evidence type="ECO:0000313" key="9">
    <source>
        <dbReference type="Proteomes" id="UP000177507"/>
    </source>
</evidence>
<dbReference type="InterPro" id="IPR004838">
    <property type="entry name" value="NHTrfase_class1_PyrdxlP-BS"/>
</dbReference>
<dbReference type="InterPro" id="IPR050596">
    <property type="entry name" value="AspAT/PAT-like"/>
</dbReference>
<dbReference type="AlphaFoldDB" id="A0A1F8EXT0"/>
<dbReference type="Pfam" id="PF00155">
    <property type="entry name" value="Aminotran_1_2"/>
    <property type="match status" value="1"/>
</dbReference>
<dbReference type="Gene3D" id="3.90.1150.10">
    <property type="entry name" value="Aspartate Aminotransferase, domain 1"/>
    <property type="match status" value="1"/>
</dbReference>
<evidence type="ECO:0000256" key="3">
    <source>
        <dbReference type="ARBA" id="ARBA00022576"/>
    </source>
</evidence>
<dbReference type="InterPro" id="IPR015424">
    <property type="entry name" value="PyrdxlP-dep_Trfase"/>
</dbReference>
<dbReference type="GO" id="GO:0030170">
    <property type="term" value="F:pyridoxal phosphate binding"/>
    <property type="evidence" value="ECO:0007669"/>
    <property type="project" value="InterPro"/>
</dbReference>
<dbReference type="STRING" id="1802668.A2831_00535"/>
<dbReference type="PANTHER" id="PTHR46383">
    <property type="entry name" value="ASPARTATE AMINOTRANSFERASE"/>
    <property type="match status" value="1"/>
</dbReference>
<dbReference type="Proteomes" id="UP000177507">
    <property type="component" value="Unassembled WGS sequence"/>
</dbReference>
<evidence type="ECO:0000256" key="2">
    <source>
        <dbReference type="ARBA" id="ARBA00007441"/>
    </source>
</evidence>
<keyword evidence="4 6" id="KW-0808">Transferase</keyword>
<sequence length="371" mass="41439">MFQFLAKAQALERQGKKIYHFEIGDPDFDTPAHINKAAIKAIESGETHYVSSMGMRELREAIRFETKRINGFKPDIEQIIVAPAISFIYFVTRCVVNPGEEVIVPDPGFASYYSAFDFIGAKCVGIPLLEKNNFRMSPADIRRSITPKTRLIIINSPHNPTGAVMTQKEMLEVAKIASKNKIYLLTDEAYSKMTYGQKHNSPAIFDKCKKNIIILNSFSKTYAMTGWRLGWAVAPEHIVKKMGLMVETLISAVPPFIQRAGIAALTGDQAFVKKSVAEYRQRRDIMVGLLNEMPGVHCLKPDGAFYVFPNITGTGMTSEEFSRFALEKAGVVLLPGTNFGRHGKGYVRLVYASSQKNIVEGMKKLKKALEK</sequence>
<dbReference type="CDD" id="cd00609">
    <property type="entry name" value="AAT_like"/>
    <property type="match status" value="1"/>
</dbReference>
<name>A0A1F8EXT0_9BACT</name>
<gene>
    <name evidence="8" type="ORF">A2831_00535</name>
</gene>